<proteinExistence type="predicted"/>
<feature type="compositionally biased region" description="Basic and acidic residues" evidence="1">
    <location>
        <begin position="34"/>
        <end position="48"/>
    </location>
</feature>
<name>A0A9W7E624_9STRA</name>
<dbReference type="EMBL" id="BRXZ01004158">
    <property type="protein sequence ID" value="GMH69604.1"/>
    <property type="molecule type" value="Genomic_DNA"/>
</dbReference>
<gene>
    <name evidence="3" type="ORF">TrRE_jg2936</name>
</gene>
<evidence type="ECO:0000313" key="4">
    <source>
        <dbReference type="Proteomes" id="UP001165082"/>
    </source>
</evidence>
<keyword evidence="4" id="KW-1185">Reference proteome</keyword>
<feature type="region of interest" description="Disordered" evidence="1">
    <location>
        <begin position="1"/>
        <end position="52"/>
    </location>
</feature>
<sequence length="399" mass="44372">MLRIERTRSHSAPQRTSPSSQKQKQKRSSKRKEKISETQPRTRTETRTPPDFLPVPPPQHVHDMPGLAAHGLSVPNFPHVPINESSLYTKIRTSKELQTITSGLECTVKRISDDKSPYYDAWSEPHAGAFYVRGPSYLSNGSGRGIKRPSKPSLFSVIGVDSTKNSDRNLTSITVMSQSEESYRHRFASAIMLENASREAKRLKVIPQQFLLMFNFVLPWGNLVIHSIREQDAGGGGASALWERFLDGPESYRNDRLKMLPAIKKGPYLVKKLVGSKPVIIAKKIPVTYTGSRDLNYLEISLDVSQGGAFANSIAHSVMGKAELLEVDLAFVIEAAEARECPEQILAVVRLHKLDMKKAPMLEDWKAHTVNLFGGAAGTDEIKLLTSASKDNQWAVMDV</sequence>
<evidence type="ECO:0000256" key="1">
    <source>
        <dbReference type="SAM" id="MobiDB-lite"/>
    </source>
</evidence>
<reference evidence="3" key="1">
    <citation type="submission" date="2022-07" db="EMBL/GenBank/DDBJ databases">
        <title>Genome analysis of Parmales, a sister group of diatoms, reveals the evolutionary specialization of diatoms from phago-mixotrophs to photoautotrophs.</title>
        <authorList>
            <person name="Ban H."/>
            <person name="Sato S."/>
            <person name="Yoshikawa S."/>
            <person name="Kazumasa Y."/>
            <person name="Nakamura Y."/>
            <person name="Ichinomiya M."/>
            <person name="Saitoh K."/>
            <person name="Sato N."/>
            <person name="Blanc-Mathieu R."/>
            <person name="Endo H."/>
            <person name="Kuwata A."/>
            <person name="Ogata H."/>
        </authorList>
    </citation>
    <scope>NUCLEOTIDE SEQUENCE</scope>
</reference>
<dbReference type="InterPro" id="IPR009769">
    <property type="entry name" value="EDR2_C"/>
</dbReference>
<dbReference type="Pfam" id="PF07059">
    <property type="entry name" value="EDR2_C"/>
    <property type="match status" value="1"/>
</dbReference>
<dbReference type="PANTHER" id="PTHR12136:SF41">
    <property type="entry name" value="PLECKSTRIN HOMOLOGY (PH) AND LIPID-BINDING START DOMAINS-CONTAINING PROTEIN"/>
    <property type="match status" value="1"/>
</dbReference>
<dbReference type="InterPro" id="IPR045096">
    <property type="entry name" value="EDR2-like"/>
</dbReference>
<evidence type="ECO:0000259" key="2">
    <source>
        <dbReference type="Pfam" id="PF07059"/>
    </source>
</evidence>
<accession>A0A9W7E624</accession>
<organism evidence="3 4">
    <name type="scientific">Triparma retinervis</name>
    <dbReference type="NCBI Taxonomy" id="2557542"/>
    <lineage>
        <taxon>Eukaryota</taxon>
        <taxon>Sar</taxon>
        <taxon>Stramenopiles</taxon>
        <taxon>Ochrophyta</taxon>
        <taxon>Bolidophyceae</taxon>
        <taxon>Parmales</taxon>
        <taxon>Triparmaceae</taxon>
        <taxon>Triparma</taxon>
    </lineage>
</organism>
<comment type="caution">
    <text evidence="3">The sequence shown here is derived from an EMBL/GenBank/DDBJ whole genome shotgun (WGS) entry which is preliminary data.</text>
</comment>
<protein>
    <recommendedName>
        <fullName evidence="2">Protein ENHANCED DISEASE RESISTANCE 2 C-terminal domain-containing protein</fullName>
    </recommendedName>
</protein>
<dbReference type="Proteomes" id="UP001165082">
    <property type="component" value="Unassembled WGS sequence"/>
</dbReference>
<feature type="domain" description="Protein ENHANCED DISEASE RESISTANCE 2 C-terminal" evidence="2">
    <location>
        <begin position="122"/>
        <end position="355"/>
    </location>
</feature>
<dbReference type="AlphaFoldDB" id="A0A9W7E624"/>
<dbReference type="PANTHER" id="PTHR12136">
    <property type="entry name" value="ENHANCED DISEASE RESISTANCE-RELATED"/>
    <property type="match status" value="1"/>
</dbReference>
<feature type="compositionally biased region" description="Low complexity" evidence="1">
    <location>
        <begin position="13"/>
        <end position="22"/>
    </location>
</feature>
<feature type="compositionally biased region" description="Basic residues" evidence="1">
    <location>
        <begin position="23"/>
        <end position="33"/>
    </location>
</feature>
<evidence type="ECO:0000313" key="3">
    <source>
        <dbReference type="EMBL" id="GMH69604.1"/>
    </source>
</evidence>
<dbReference type="OrthoDB" id="9970435at2759"/>